<dbReference type="RefSeq" id="WP_052138192.1">
    <property type="nucleotide sequence ID" value="NZ_BJMC01000005.1"/>
</dbReference>
<dbReference type="GeneID" id="96608003"/>
<dbReference type="AlphaFoldDB" id="A0A0C5XKQ5"/>
<gene>
    <name evidence="1" type="ORF">KR76_03325</name>
</gene>
<dbReference type="GO" id="GO:0016020">
    <property type="term" value="C:membrane"/>
    <property type="evidence" value="ECO:0007669"/>
    <property type="project" value="TreeGrafter"/>
</dbReference>
<accession>A0A0C5XKQ5</accession>
<protein>
    <submittedName>
        <fullName evidence="1">O-antigen acetylase</fullName>
    </submittedName>
</protein>
<dbReference type="Proteomes" id="UP000030300">
    <property type="component" value="Chromosome"/>
</dbReference>
<dbReference type="EMBL" id="CP009896">
    <property type="protein sequence ID" value="AJR18082.1"/>
    <property type="molecule type" value="Genomic_DNA"/>
</dbReference>
<dbReference type="PANTHER" id="PTHR23028:SF53">
    <property type="entry name" value="ACYL_TRANSF_3 DOMAIN-CONTAINING PROTEIN"/>
    <property type="match status" value="1"/>
</dbReference>
<dbReference type="GO" id="GO:0016747">
    <property type="term" value="F:acyltransferase activity, transferring groups other than amino-acyl groups"/>
    <property type="evidence" value="ECO:0007669"/>
    <property type="project" value="InterPro"/>
</dbReference>
<dbReference type="InterPro" id="IPR043968">
    <property type="entry name" value="SGNH"/>
</dbReference>
<dbReference type="InterPro" id="IPR002656">
    <property type="entry name" value="Acyl_transf_3_dom"/>
</dbReference>
<dbReference type="KEGG" id="psim:KR76_03325"/>
<keyword evidence="2" id="KW-1185">Reference proteome</keyword>
<sequence>MPPAPAPHGESEFRAEVQGLRAVAVLLVVLYHLAPARLSGGYVGVDVFFVISGYLITRHLAQEAEVSSGLRVVRFWARRVRRLLPAALLVLLVSLVLVWAWIPQTEWPTNVRQVVASALYVQNWVLMLDAVDYSALGESASVAQHYWSLSVEEQFYFVWPVAIAVVLAVITRRHRRVVSAERVRQSLVVLLAAVGAASLAWSVVATATDPGAAYFQTFTRMWEFAAGGLVGLLWQRRRLTGHGGAAVAWAGLVAIVLAGVLYDDTTPFPGWLAIVPVAGTVAVLLAGHARTRTAPHWLTWRPATFVGDISYAVYLWHWPLIVVAPFALGHEPDRYDKIGVLGLSLLLAWCSTRFVEDPLRGGAFLRPVPRALVAGAVAMAVVVAAAAGLRSALPAEQDFALPSPSSCTGPGALDPANHCDSVVGEGPARPGPVQVARQNREEVAYPGCQASFASSELVSCDLGADAGSARREVALVGDSHAGAWFPAFDEIGRREGWQVRTYAKTSCPATLALRVLPAEKDPDYQRDCADWVRKLDRAVRADTSLDAVVVASYSTAYDFVPPDDMTMTDPATDGFVALWQRWRDAGLEVIVLADVPRTNGDYVPTCLAEHRDPMRCAVPRTVGLPAQRPITDAGGKAEGRGVALVDLTDRFCDGRWCYPQVGSVIVYRDYSHLSREYARSLAPEIIRRLPSFPRRASAGAAPVP</sequence>
<evidence type="ECO:0000313" key="2">
    <source>
        <dbReference type="Proteomes" id="UP000030300"/>
    </source>
</evidence>
<dbReference type="HOGENOM" id="CLU_005679_10_1_11"/>
<reference evidence="1 2" key="1">
    <citation type="journal article" date="2015" name="Genome Announc.">
        <title>Complete Genome Sequence of Steroid-Transforming Nocardioides simplex VKM Ac-2033D.</title>
        <authorList>
            <person name="Shtratnikova V.Y."/>
            <person name="Schelkunov M.I."/>
            <person name="Pekov Y.A."/>
            <person name="Fokina V.V."/>
            <person name="Logacheva M.D."/>
            <person name="Sokolov S.L."/>
            <person name="Bragin E.Y."/>
            <person name="Ashapkin V.V."/>
            <person name="Donova M.V."/>
        </authorList>
    </citation>
    <scope>NUCLEOTIDE SEQUENCE [LARGE SCALE GENOMIC DNA]</scope>
    <source>
        <strain evidence="1 2">VKM Ac-2033D</strain>
    </source>
</reference>
<dbReference type="InterPro" id="IPR050879">
    <property type="entry name" value="Acyltransferase_3"/>
</dbReference>
<dbReference type="Pfam" id="PF01757">
    <property type="entry name" value="Acyl_transf_3"/>
    <property type="match status" value="1"/>
</dbReference>
<evidence type="ECO:0000313" key="1">
    <source>
        <dbReference type="EMBL" id="AJR18082.1"/>
    </source>
</evidence>
<dbReference type="GO" id="GO:0009103">
    <property type="term" value="P:lipopolysaccharide biosynthetic process"/>
    <property type="evidence" value="ECO:0007669"/>
    <property type="project" value="TreeGrafter"/>
</dbReference>
<name>A0A0C5XKQ5_NOCSI</name>
<dbReference type="STRING" id="2045.KR76_03325"/>
<dbReference type="OrthoDB" id="3404679at2"/>
<proteinExistence type="predicted"/>
<dbReference type="Pfam" id="PF19040">
    <property type="entry name" value="SGNH"/>
    <property type="match status" value="1"/>
</dbReference>
<organism evidence="1 2">
    <name type="scientific">Nocardioides simplex</name>
    <name type="common">Arthrobacter simplex</name>
    <dbReference type="NCBI Taxonomy" id="2045"/>
    <lineage>
        <taxon>Bacteria</taxon>
        <taxon>Bacillati</taxon>
        <taxon>Actinomycetota</taxon>
        <taxon>Actinomycetes</taxon>
        <taxon>Propionibacteriales</taxon>
        <taxon>Nocardioidaceae</taxon>
        <taxon>Pimelobacter</taxon>
    </lineage>
</organism>
<dbReference type="PANTHER" id="PTHR23028">
    <property type="entry name" value="ACETYLTRANSFERASE"/>
    <property type="match status" value="1"/>
</dbReference>